<evidence type="ECO:0000256" key="7">
    <source>
        <dbReference type="ARBA" id="ARBA00023114"/>
    </source>
</evidence>
<keyword evidence="2" id="KW-0813">Transport</keyword>
<evidence type="ECO:0000313" key="14">
    <source>
        <dbReference type="Proteomes" id="UP000306918"/>
    </source>
</evidence>
<dbReference type="InterPro" id="IPR011250">
    <property type="entry name" value="OMP/PagP_B-barrel"/>
</dbReference>
<evidence type="ECO:0000256" key="6">
    <source>
        <dbReference type="ARBA" id="ARBA00023065"/>
    </source>
</evidence>
<dbReference type="Gene3D" id="3.30.1330.60">
    <property type="entry name" value="OmpA-like domain"/>
    <property type="match status" value="1"/>
</dbReference>
<dbReference type="Gene3D" id="4.10.1080.10">
    <property type="entry name" value="TSP type-3 repeat"/>
    <property type="match status" value="1"/>
</dbReference>
<accession>A0A4S8HCE4</accession>
<evidence type="ECO:0000256" key="3">
    <source>
        <dbReference type="ARBA" id="ARBA00022452"/>
    </source>
</evidence>
<keyword evidence="6" id="KW-0406">Ion transport</keyword>
<dbReference type="InterPro" id="IPR028974">
    <property type="entry name" value="TSP_type-3_rpt"/>
</dbReference>
<dbReference type="Proteomes" id="UP000306918">
    <property type="component" value="Unassembled WGS sequence"/>
</dbReference>
<dbReference type="PROSITE" id="PS51123">
    <property type="entry name" value="OMPA_2"/>
    <property type="match status" value="1"/>
</dbReference>
<dbReference type="SUPFAM" id="SSF56925">
    <property type="entry name" value="OMPA-like"/>
    <property type="match status" value="1"/>
</dbReference>
<dbReference type="PRINTS" id="PR01021">
    <property type="entry name" value="OMPADOMAIN"/>
</dbReference>
<dbReference type="InterPro" id="IPR006664">
    <property type="entry name" value="OMP_bac"/>
</dbReference>
<keyword evidence="14" id="KW-1185">Reference proteome</keyword>
<dbReference type="GO" id="GO:0006811">
    <property type="term" value="P:monoatomic ion transport"/>
    <property type="evidence" value="ECO:0007669"/>
    <property type="project" value="UniProtKB-KW"/>
</dbReference>
<dbReference type="SUPFAM" id="SSF103088">
    <property type="entry name" value="OmpA-like"/>
    <property type="match status" value="1"/>
</dbReference>
<evidence type="ECO:0000256" key="1">
    <source>
        <dbReference type="ARBA" id="ARBA00004571"/>
    </source>
</evidence>
<evidence type="ECO:0000256" key="8">
    <source>
        <dbReference type="ARBA" id="ARBA00023136"/>
    </source>
</evidence>
<comment type="subcellular location">
    <subcellularLocation>
        <location evidence="1">Cell outer membrane</location>
        <topology evidence="1">Multi-pass membrane protein</topology>
    </subcellularLocation>
</comment>
<dbReference type="PROSITE" id="PS01068">
    <property type="entry name" value="OMPA_1"/>
    <property type="match status" value="1"/>
</dbReference>
<dbReference type="InterPro" id="IPR006665">
    <property type="entry name" value="OmpA-like"/>
</dbReference>
<organism evidence="13 14">
    <name type="scientific">Niastella caeni</name>
    <dbReference type="NCBI Taxonomy" id="2569763"/>
    <lineage>
        <taxon>Bacteria</taxon>
        <taxon>Pseudomonadati</taxon>
        <taxon>Bacteroidota</taxon>
        <taxon>Chitinophagia</taxon>
        <taxon>Chitinophagales</taxon>
        <taxon>Chitinophagaceae</taxon>
        <taxon>Niastella</taxon>
    </lineage>
</organism>
<dbReference type="GO" id="GO:0007155">
    <property type="term" value="P:cell adhesion"/>
    <property type="evidence" value="ECO:0007669"/>
    <property type="project" value="InterPro"/>
</dbReference>
<dbReference type="AlphaFoldDB" id="A0A4S8HCE4"/>
<dbReference type="PANTHER" id="PTHR30329:SF21">
    <property type="entry name" value="LIPOPROTEIN YIAD-RELATED"/>
    <property type="match status" value="1"/>
</dbReference>
<dbReference type="Pfam" id="PF00691">
    <property type="entry name" value="OmpA"/>
    <property type="match status" value="1"/>
</dbReference>
<evidence type="ECO:0000256" key="5">
    <source>
        <dbReference type="ARBA" id="ARBA00022729"/>
    </source>
</evidence>
<dbReference type="GO" id="GO:0015288">
    <property type="term" value="F:porin activity"/>
    <property type="evidence" value="ECO:0007669"/>
    <property type="project" value="UniProtKB-KW"/>
</dbReference>
<dbReference type="PANTHER" id="PTHR30329">
    <property type="entry name" value="STATOR ELEMENT OF FLAGELLAR MOTOR COMPLEX"/>
    <property type="match status" value="1"/>
</dbReference>
<dbReference type="InterPro" id="IPR006690">
    <property type="entry name" value="OMPA-like_CS"/>
</dbReference>
<evidence type="ECO:0000256" key="11">
    <source>
        <dbReference type="SAM" id="Phobius"/>
    </source>
</evidence>
<evidence type="ECO:0000313" key="13">
    <source>
        <dbReference type="EMBL" id="THU32405.1"/>
    </source>
</evidence>
<keyword evidence="3" id="KW-1134">Transmembrane beta strand</keyword>
<dbReference type="InterPro" id="IPR050330">
    <property type="entry name" value="Bact_OuterMem_StrucFunc"/>
</dbReference>
<feature type="domain" description="OmpA-like" evidence="12">
    <location>
        <begin position="312"/>
        <end position="427"/>
    </location>
</feature>
<feature type="transmembrane region" description="Helical" evidence="11">
    <location>
        <begin position="18"/>
        <end position="37"/>
    </location>
</feature>
<proteinExistence type="predicted"/>
<keyword evidence="7" id="KW-0626">Porin</keyword>
<evidence type="ECO:0000259" key="12">
    <source>
        <dbReference type="PROSITE" id="PS51123"/>
    </source>
</evidence>
<gene>
    <name evidence="13" type="ORF">FAM09_26800</name>
</gene>
<evidence type="ECO:0000256" key="10">
    <source>
        <dbReference type="PROSITE-ProRule" id="PRU00473"/>
    </source>
</evidence>
<keyword evidence="4 11" id="KW-0812">Transmembrane</keyword>
<dbReference type="CDD" id="cd07185">
    <property type="entry name" value="OmpA_C-like"/>
    <property type="match status" value="1"/>
</dbReference>
<dbReference type="EMBL" id="STFF01000011">
    <property type="protein sequence ID" value="THU32405.1"/>
    <property type="molecule type" value="Genomic_DNA"/>
</dbReference>
<name>A0A4S8HCE4_9BACT</name>
<protein>
    <submittedName>
        <fullName evidence="13">OmpA family protein</fullName>
    </submittedName>
</protein>
<keyword evidence="9" id="KW-0998">Cell outer membrane</keyword>
<dbReference type="RefSeq" id="WP_136580247.1">
    <property type="nucleotide sequence ID" value="NZ_STFF01000011.1"/>
</dbReference>
<dbReference type="InterPro" id="IPR003367">
    <property type="entry name" value="Thrombospondin_3-like_rpt"/>
</dbReference>
<dbReference type="GO" id="GO:0046930">
    <property type="term" value="C:pore complex"/>
    <property type="evidence" value="ECO:0007669"/>
    <property type="project" value="UniProtKB-KW"/>
</dbReference>
<dbReference type="SUPFAM" id="SSF103647">
    <property type="entry name" value="TSP type-3 repeat"/>
    <property type="match status" value="1"/>
</dbReference>
<keyword evidence="8 10" id="KW-0472">Membrane</keyword>
<evidence type="ECO:0000256" key="2">
    <source>
        <dbReference type="ARBA" id="ARBA00022448"/>
    </source>
</evidence>
<comment type="caution">
    <text evidence="13">The sequence shown here is derived from an EMBL/GenBank/DDBJ whole genome shotgun (WGS) entry which is preliminary data.</text>
</comment>
<reference evidence="13 14" key="1">
    <citation type="submission" date="2019-04" db="EMBL/GenBank/DDBJ databases">
        <title>Niastella caeni sp. nov., isolated from activated sludge.</title>
        <authorList>
            <person name="Sheng M."/>
        </authorList>
    </citation>
    <scope>NUCLEOTIDE SEQUENCE [LARGE SCALE GENOMIC DNA]</scope>
    <source>
        <strain evidence="13 14">HX-2-15</strain>
    </source>
</reference>
<evidence type="ECO:0000256" key="4">
    <source>
        <dbReference type="ARBA" id="ARBA00022692"/>
    </source>
</evidence>
<dbReference type="GO" id="GO:0005509">
    <property type="term" value="F:calcium ion binding"/>
    <property type="evidence" value="ECO:0007669"/>
    <property type="project" value="InterPro"/>
</dbReference>
<dbReference type="GO" id="GO:0009279">
    <property type="term" value="C:cell outer membrane"/>
    <property type="evidence" value="ECO:0007669"/>
    <property type="project" value="UniProtKB-SubCell"/>
</dbReference>
<sequence length="427" mass="46020">MLLVLVAIKNLPAQRLFIIRRIITSSFILLGVTVAAVSQPVRFTKTPAMGVHLAYFDFKGAGKLSSFGRSMKPGIAIHFQNSFSKQFDYSITLAGSFLEFPDGKGGSLGNGKQLLLENDFSVRARLVRSPALFNPYVQAGLGWSQYNSHYGMYSPVGLGLQVNVTPDIFLLVNTQYRIKLTAEQHPHFFHSIGIAGAITRKKIVQAKPVSLPPPVVKQAAHIDSDGDGIIDSLDACAQVPGVVRYQGCPAPDRDGDGILDSADQCADVKGVAAYKGCPMPDQDLDGIADAEDKCPGMAGSAVNGGCPEIETLKTMINWAAQHIFFETGSYRLLPRSFPSLDSVATVLKKIPVLLLTIEGHTDNVGGVPYNRTLSEKRAGAVMQYLINAGIAANRLQAAGYGQQNPVADNTTSSGRSVNRRVVLRLRY</sequence>
<keyword evidence="11" id="KW-1133">Transmembrane helix</keyword>
<keyword evidence="5" id="KW-0732">Signal</keyword>
<evidence type="ECO:0000256" key="9">
    <source>
        <dbReference type="ARBA" id="ARBA00023237"/>
    </source>
</evidence>
<dbReference type="OrthoDB" id="1522982at2"/>
<dbReference type="Pfam" id="PF02412">
    <property type="entry name" value="TSP_3"/>
    <property type="match status" value="1"/>
</dbReference>
<dbReference type="InterPro" id="IPR036737">
    <property type="entry name" value="OmpA-like_sf"/>
</dbReference>